<dbReference type="PANTHER" id="PTHR33112:SF16">
    <property type="entry name" value="HETEROKARYON INCOMPATIBILITY DOMAIN-CONTAINING PROTEIN"/>
    <property type="match status" value="1"/>
</dbReference>
<dbReference type="OrthoDB" id="3486565at2759"/>
<keyword evidence="4" id="KW-1185">Reference proteome</keyword>
<feature type="region of interest" description="Disordered" evidence="1">
    <location>
        <begin position="105"/>
        <end position="129"/>
    </location>
</feature>
<dbReference type="AlphaFoldDB" id="A0A428QWC0"/>
<comment type="caution">
    <text evidence="3">The sequence shown here is derived from an EMBL/GenBank/DDBJ whole genome shotgun (WGS) entry which is preliminary data.</text>
</comment>
<feature type="domain" description="Heterokaryon incompatibility" evidence="2">
    <location>
        <begin position="327"/>
        <end position="479"/>
    </location>
</feature>
<name>A0A428QWC0_9HYPO</name>
<protein>
    <recommendedName>
        <fullName evidence="2">Heterokaryon incompatibility domain-containing protein</fullName>
    </recommendedName>
</protein>
<proteinExistence type="predicted"/>
<evidence type="ECO:0000313" key="3">
    <source>
        <dbReference type="EMBL" id="RSL69642.1"/>
    </source>
</evidence>
<dbReference type="STRING" id="1325734.A0A428QWC0"/>
<evidence type="ECO:0000259" key="2">
    <source>
        <dbReference type="Pfam" id="PF06985"/>
    </source>
</evidence>
<dbReference type="Proteomes" id="UP000288168">
    <property type="component" value="Unassembled WGS sequence"/>
</dbReference>
<dbReference type="EMBL" id="NKCI01000012">
    <property type="protein sequence ID" value="RSL69642.1"/>
    <property type="molecule type" value="Genomic_DNA"/>
</dbReference>
<accession>A0A428QWC0</accession>
<gene>
    <name evidence="3" type="ORF">CEP54_002093</name>
</gene>
<reference evidence="3 4" key="1">
    <citation type="submission" date="2017-06" db="EMBL/GenBank/DDBJ databases">
        <title>Comparative genomic analysis of Ambrosia Fusariam Clade fungi.</title>
        <authorList>
            <person name="Stajich J.E."/>
            <person name="Carrillo J."/>
            <person name="Kijimoto T."/>
            <person name="Eskalen A."/>
            <person name="O'Donnell K."/>
            <person name="Kasson M."/>
        </authorList>
    </citation>
    <scope>NUCLEOTIDE SEQUENCE [LARGE SCALE GENOMIC DNA]</scope>
    <source>
        <strain evidence="3 4">NRRL62584</strain>
    </source>
</reference>
<evidence type="ECO:0000313" key="4">
    <source>
        <dbReference type="Proteomes" id="UP000288168"/>
    </source>
</evidence>
<dbReference type="InterPro" id="IPR010730">
    <property type="entry name" value="HET"/>
</dbReference>
<dbReference type="PANTHER" id="PTHR33112">
    <property type="entry name" value="DOMAIN PROTEIN, PUTATIVE-RELATED"/>
    <property type="match status" value="1"/>
</dbReference>
<dbReference type="Pfam" id="PF06985">
    <property type="entry name" value="HET"/>
    <property type="match status" value="1"/>
</dbReference>
<sequence length="779" mass="88430">MTSDDDLLDNDLACLAEQRCARCSRIPLNIGVWDLLVRFRATRDPNFHSSRRGHDSLDDLDFALDALRQKHDNPSASEHTDDVTAVQGLGGLRPIQVERLRALVPDDDGYPRRGESPPTGFELGGDKGDDSDEEEIKIIIEFRIKLRTDRVYFKHHPSLAALEHAAATRCYLCRSLWVLLQPQHSKTAGFWDGLEESHLRHRPERSDLPSLNVYRCRGNMKGVATLEPSCIPVAEVKEPEPERFPSTKAIRRETLDQDLESLIREVIRPWIDGCDTGTSLHQHCQPITQNTPGVLPTRLIDVGLCAMDNVCLVVTEDIPKASEKPKYLTLSYCWGGSNDSAKTTLQNFEERQKNIDTASLPRTIQDAIRLTRAMKIRYLWVDALCIIQNLEDFYLEATKMGSYYANGYCLISASGFSNSSEGLFPDRRARKFSTRTCTFGYDNRRKEYLLLPNPPEDFGVFESGIGYLPVMKRAWCLQERLLSPRILHITARQVIWACHSIPEISERQEIESKADKRDIQRLGEELLKYRPRLTTRYDAIFDQPSMTSMWLAWAGLVQAYLDTELSKEDDRLIAIQGLGDRLAERHNDSYFAGIFLSHLAHGLLWKGEKRPPGQRSTRCPTWSWGMAKSVNFISLECSLASNTNADTTFPSSDGMIEMGSRKMKTLRFSAPLLTIPNTSVVETQQASVSVTWPLRRLKFTLYFDEPSLVPDNLSGVKLMLLGYTDGYNALVGLIVRKCAGNYQFHERVGHVRANEIDSDIKGEKMDEFFRGWTENVKLA</sequence>
<organism evidence="3 4">
    <name type="scientific">Fusarium duplospermum</name>
    <dbReference type="NCBI Taxonomy" id="1325734"/>
    <lineage>
        <taxon>Eukaryota</taxon>
        <taxon>Fungi</taxon>
        <taxon>Dikarya</taxon>
        <taxon>Ascomycota</taxon>
        <taxon>Pezizomycotina</taxon>
        <taxon>Sordariomycetes</taxon>
        <taxon>Hypocreomycetidae</taxon>
        <taxon>Hypocreales</taxon>
        <taxon>Nectriaceae</taxon>
        <taxon>Fusarium</taxon>
        <taxon>Fusarium solani species complex</taxon>
    </lineage>
</organism>
<evidence type="ECO:0000256" key="1">
    <source>
        <dbReference type="SAM" id="MobiDB-lite"/>
    </source>
</evidence>